<evidence type="ECO:0008006" key="5">
    <source>
        <dbReference type="Google" id="ProtNLM"/>
    </source>
</evidence>
<dbReference type="InterPro" id="IPR008906">
    <property type="entry name" value="HATC_C_dom"/>
</dbReference>
<organism evidence="3 4">
    <name type="scientific">Acyrthosiphon pisum</name>
    <name type="common">Pea aphid</name>
    <dbReference type="NCBI Taxonomy" id="7029"/>
    <lineage>
        <taxon>Eukaryota</taxon>
        <taxon>Metazoa</taxon>
        <taxon>Ecdysozoa</taxon>
        <taxon>Arthropoda</taxon>
        <taxon>Hexapoda</taxon>
        <taxon>Insecta</taxon>
        <taxon>Pterygota</taxon>
        <taxon>Neoptera</taxon>
        <taxon>Paraneoptera</taxon>
        <taxon>Hemiptera</taxon>
        <taxon>Sternorrhyncha</taxon>
        <taxon>Aphidomorpha</taxon>
        <taxon>Aphidoidea</taxon>
        <taxon>Aphididae</taxon>
        <taxon>Macrosiphini</taxon>
        <taxon>Acyrthosiphon</taxon>
    </lineage>
</organism>
<dbReference type="Pfam" id="PF14291">
    <property type="entry name" value="DUF4371"/>
    <property type="match status" value="1"/>
</dbReference>
<dbReference type="EnsemblMetazoa" id="XM_003243590.4">
    <property type="protein sequence ID" value="XP_003243638.3"/>
    <property type="gene ID" value="LOC100571080"/>
</dbReference>
<name>A0A8R2A948_ACYPI</name>
<accession>A0A8R2A948</accession>
<sequence length="840" mass="96382">MSNLMNQWLKRKEVCIDNTDSTNKKKKIETIVTPSTSFGSSTSNSLVSLVNINDIDSTSYELDIAYFLKDSNKICSDHDRATLITMDNLPKTDFVLPFSVHMKKGKEEKRYLNKSYFEKYKWLTFSKTMSGLYCKFCVLFGDKGGRYKTVTLSKFVSKPLQKYSKLLGKDGDLEVHSKHIYHINCVQVADDFIKTFNNPQKEVINLINSERMKQITENRNRLKPIIESIIFLGRQNIPLRGHRDHGDFFENYNEGNSIVNNGNFRELLNYRIKAGDLVLENHLKTTHSKATYISPVIQNELIDCCKSIIIENILEEVKISKYYSIIFDETTDISHTSQMSLVLRYVSKGVVKENFISFIDCHAYAYNKKCTLIGDDEDENDSIKEKDINFEPKLNGDILGETVISLLKNYGLDLQYCVGVGTDGCSVMVSEVRGAVKKIQSYANNAIHSPCSNHGLNLSISKSSTVQSIRNSVGLMKEILQFFNCSSKRNFVLKTILNGQPRLISLCETRWTERHDSVMVFKTSIPYIIKSLTKISEWQESDSSSKARTLLIALCSCDFIISIHTLANILCVTAPLSRILQGMNNDILNAKNCIDDIIFSLENKRTNCLQIFGNIYQECVLLMNEMDIEVKTPRLSKYQTKRSNHPVNNIEEYYRVSIFIPLLDNILEDLRSRFIRKQNKMLLDLCLFIPRYITVISNEDFKKITEAATELFLFNEEDSIDQMELQTELEIWKTKWQRIKSDGHDVCQDALSSIENCNNIIYPTVHKLLSIIACLPISVASAERSFSTLRRLKTWLRSKMGQERLTGLALLNIHHTITISIDDVINRFANKKNRNIDFVL</sequence>
<dbReference type="OrthoDB" id="6602181at2759"/>
<dbReference type="GO" id="GO:0046983">
    <property type="term" value="F:protein dimerization activity"/>
    <property type="evidence" value="ECO:0007669"/>
    <property type="project" value="InterPro"/>
</dbReference>
<dbReference type="Proteomes" id="UP000007819">
    <property type="component" value="Chromosome X"/>
</dbReference>
<dbReference type="KEGG" id="api:100571080"/>
<protein>
    <recommendedName>
        <fullName evidence="5">52 kDa repressor of the inhibitor of the protein kinase-like</fullName>
    </recommendedName>
</protein>
<evidence type="ECO:0000259" key="1">
    <source>
        <dbReference type="Pfam" id="PF05699"/>
    </source>
</evidence>
<dbReference type="Pfam" id="PF05699">
    <property type="entry name" value="Dimer_Tnp_hAT"/>
    <property type="match status" value="1"/>
</dbReference>
<proteinExistence type="predicted"/>
<dbReference type="RefSeq" id="XP_003243638.3">
    <property type="nucleotide sequence ID" value="XM_003243590.3"/>
</dbReference>
<dbReference type="InterPro" id="IPR025398">
    <property type="entry name" value="DUF4371"/>
</dbReference>
<dbReference type="InterPro" id="IPR052958">
    <property type="entry name" value="IFN-induced_PKR_regulator"/>
</dbReference>
<dbReference type="GeneID" id="100571080"/>
<dbReference type="PANTHER" id="PTHR46289">
    <property type="entry name" value="52 KDA REPRESSOR OF THE INHIBITOR OF THE PROTEIN KINASE-LIKE PROTEIN-RELATED"/>
    <property type="match status" value="1"/>
</dbReference>
<dbReference type="SUPFAM" id="SSF53098">
    <property type="entry name" value="Ribonuclease H-like"/>
    <property type="match status" value="1"/>
</dbReference>
<keyword evidence="4" id="KW-1185">Reference proteome</keyword>
<evidence type="ECO:0000259" key="2">
    <source>
        <dbReference type="Pfam" id="PF14291"/>
    </source>
</evidence>
<reference evidence="3" key="2">
    <citation type="submission" date="2022-06" db="UniProtKB">
        <authorList>
            <consortium name="EnsemblMetazoa"/>
        </authorList>
    </citation>
    <scope>IDENTIFICATION</scope>
</reference>
<evidence type="ECO:0000313" key="4">
    <source>
        <dbReference type="Proteomes" id="UP000007819"/>
    </source>
</evidence>
<dbReference type="InterPro" id="IPR012337">
    <property type="entry name" value="RNaseH-like_sf"/>
</dbReference>
<feature type="domain" description="DUF4371" evidence="2">
    <location>
        <begin position="245"/>
        <end position="361"/>
    </location>
</feature>
<reference evidence="4" key="1">
    <citation type="submission" date="2010-06" db="EMBL/GenBank/DDBJ databases">
        <authorList>
            <person name="Jiang H."/>
            <person name="Abraham K."/>
            <person name="Ali S."/>
            <person name="Alsbrooks S.L."/>
            <person name="Anim B.N."/>
            <person name="Anosike U.S."/>
            <person name="Attaway T."/>
            <person name="Bandaranaike D.P."/>
            <person name="Battles P.K."/>
            <person name="Bell S.N."/>
            <person name="Bell A.V."/>
            <person name="Beltran B."/>
            <person name="Bickham C."/>
            <person name="Bustamante Y."/>
            <person name="Caleb T."/>
            <person name="Canada A."/>
            <person name="Cardenas V."/>
            <person name="Carter K."/>
            <person name="Chacko J."/>
            <person name="Chandrabose M.N."/>
            <person name="Chavez D."/>
            <person name="Chavez A."/>
            <person name="Chen L."/>
            <person name="Chu H.-S."/>
            <person name="Claassen K.J."/>
            <person name="Cockrell R."/>
            <person name="Collins M."/>
            <person name="Cooper J.A."/>
            <person name="Cree A."/>
            <person name="Curry S.M."/>
            <person name="Da Y."/>
            <person name="Dao M.D."/>
            <person name="Das B."/>
            <person name="Davila M.-L."/>
            <person name="Davy-Carroll L."/>
            <person name="Denson S."/>
            <person name="Dinh H."/>
            <person name="Ebong V.E."/>
            <person name="Edwards J.R."/>
            <person name="Egan A."/>
            <person name="El-Daye J."/>
            <person name="Escobedo L."/>
            <person name="Fernandez S."/>
            <person name="Fernando P.R."/>
            <person name="Flagg N."/>
            <person name="Forbes L.D."/>
            <person name="Fowler R.G."/>
            <person name="Fu Q."/>
            <person name="Gabisi R.A."/>
            <person name="Ganer J."/>
            <person name="Garbino Pronczuk A."/>
            <person name="Garcia R.M."/>
            <person name="Garner T."/>
            <person name="Garrett T.E."/>
            <person name="Gonzalez D.A."/>
            <person name="Hamid H."/>
            <person name="Hawkins E.S."/>
            <person name="Hirani K."/>
            <person name="Hogues M.E."/>
            <person name="Hollins B."/>
            <person name="Hsiao C.-H."/>
            <person name="Jabil R."/>
            <person name="James M.L."/>
            <person name="Jhangiani S.N."/>
            <person name="Johnson B."/>
            <person name="Johnson Q."/>
            <person name="Joshi V."/>
            <person name="Kalu J.B."/>
            <person name="Kam C."/>
            <person name="Kashfia A."/>
            <person name="Keebler J."/>
            <person name="Kisamo H."/>
            <person name="Kovar C.L."/>
            <person name="Lago L.A."/>
            <person name="Lai C.-Y."/>
            <person name="Laidlaw J."/>
            <person name="Lara F."/>
            <person name="Le T.-K."/>
            <person name="Lee S.L."/>
            <person name="Legall F.H."/>
            <person name="Lemon S.J."/>
            <person name="Lewis L.R."/>
            <person name="Li B."/>
            <person name="Liu Y."/>
            <person name="Liu Y.-S."/>
            <person name="Lopez J."/>
            <person name="Lozado R.J."/>
            <person name="Lu J."/>
            <person name="Madu R.C."/>
            <person name="Maheshwari M."/>
            <person name="Maheshwari R."/>
            <person name="Malloy K."/>
            <person name="Martinez E."/>
            <person name="Mathew T."/>
            <person name="Mercado I.C."/>
            <person name="Mercado C."/>
            <person name="Meyer B."/>
            <person name="Montgomery K."/>
            <person name="Morgan M.B."/>
            <person name="Munidasa M."/>
            <person name="Nazareth L.V."/>
            <person name="Nelson J."/>
            <person name="Ng B.M."/>
            <person name="Nguyen N.B."/>
            <person name="Nguyen P.Q."/>
            <person name="Nguyen T."/>
            <person name="Obregon M."/>
            <person name="Okwuonu G.O."/>
            <person name="Onwere C.G."/>
            <person name="Orozco G."/>
            <person name="Parra A."/>
            <person name="Patel S."/>
            <person name="Patil S."/>
            <person name="Perez A."/>
            <person name="Perez Y."/>
            <person name="Pham C."/>
            <person name="Primus E.L."/>
            <person name="Pu L.-L."/>
            <person name="Puazo M."/>
            <person name="Qin X."/>
            <person name="Quiroz J.B."/>
            <person name="Reese J."/>
            <person name="Richards S."/>
            <person name="Rives C.M."/>
            <person name="Robberts R."/>
            <person name="Ruiz S.J."/>
            <person name="Ruiz M.J."/>
            <person name="Santibanez J."/>
            <person name="Schneider B.W."/>
            <person name="Sisson I."/>
            <person name="Smith M."/>
            <person name="Sodergren E."/>
            <person name="Song X.-Z."/>
            <person name="Song B.B."/>
            <person name="Summersgill H."/>
            <person name="Thelus R."/>
            <person name="Thornton R.D."/>
            <person name="Trejos Z.Y."/>
            <person name="Usmani K."/>
            <person name="Vattathil S."/>
            <person name="Villasana D."/>
            <person name="Walker D.L."/>
            <person name="Wang S."/>
            <person name="Wang K."/>
            <person name="White C.S."/>
            <person name="Williams A.C."/>
            <person name="Williamson J."/>
            <person name="Wilson K."/>
            <person name="Woghiren I.O."/>
            <person name="Woodworth J.R."/>
            <person name="Worley K.C."/>
            <person name="Wright R.A."/>
            <person name="Wu W."/>
            <person name="Young L."/>
            <person name="Zhang L."/>
            <person name="Zhang J."/>
            <person name="Zhu Y."/>
            <person name="Muzny D.M."/>
            <person name="Weinstock G."/>
            <person name="Gibbs R.A."/>
        </authorList>
    </citation>
    <scope>NUCLEOTIDE SEQUENCE [LARGE SCALE GENOMIC DNA]</scope>
    <source>
        <strain evidence="4">LSR1</strain>
    </source>
</reference>
<evidence type="ECO:0000313" key="3">
    <source>
        <dbReference type="EnsemblMetazoa" id="XP_003243638.3"/>
    </source>
</evidence>
<dbReference type="PANTHER" id="PTHR46289:SF14">
    <property type="entry name" value="DUF4371 DOMAIN-CONTAINING PROTEIN"/>
    <property type="match status" value="1"/>
</dbReference>
<dbReference type="AlphaFoldDB" id="A0A8R2A948"/>
<feature type="domain" description="HAT C-terminal dimerisation" evidence="1">
    <location>
        <begin position="756"/>
        <end position="815"/>
    </location>
</feature>